<dbReference type="GO" id="GO:0005737">
    <property type="term" value="C:cytoplasm"/>
    <property type="evidence" value="ECO:0007669"/>
    <property type="project" value="TreeGrafter"/>
</dbReference>
<evidence type="ECO:0000313" key="8">
    <source>
        <dbReference type="EMBL" id="KAE8150554.1"/>
    </source>
</evidence>
<dbReference type="FunFam" id="1.10.1200.10:FF:000005">
    <property type="entry name" value="Nonribosomal peptide synthetase 1"/>
    <property type="match status" value="1"/>
</dbReference>
<dbReference type="InterPro" id="IPR010071">
    <property type="entry name" value="AA_adenyl_dom"/>
</dbReference>
<dbReference type="InterPro" id="IPR042099">
    <property type="entry name" value="ANL_N_sf"/>
</dbReference>
<dbReference type="InterPro" id="IPR001242">
    <property type="entry name" value="Condensation_dom"/>
</dbReference>
<dbReference type="Gene3D" id="3.30.300.30">
    <property type="match status" value="2"/>
</dbReference>
<dbReference type="InterPro" id="IPR045851">
    <property type="entry name" value="AMP-bd_C_sf"/>
</dbReference>
<dbReference type="Pfam" id="PF00501">
    <property type="entry name" value="AMP-binding"/>
    <property type="match status" value="2"/>
</dbReference>
<evidence type="ECO:0000259" key="7">
    <source>
        <dbReference type="PROSITE" id="PS50075"/>
    </source>
</evidence>
<dbReference type="Gene3D" id="3.30.559.30">
    <property type="entry name" value="Nonribosomal peptide synthetase, condensation domain"/>
    <property type="match status" value="3"/>
</dbReference>
<dbReference type="CDD" id="cd05918">
    <property type="entry name" value="A_NRPS_SidN3_like"/>
    <property type="match status" value="2"/>
</dbReference>
<comment type="pathway">
    <text evidence="1">Secondary metabolite biosynthesis.</text>
</comment>
<dbReference type="InterPro" id="IPR009081">
    <property type="entry name" value="PP-bd_ACP"/>
</dbReference>
<keyword evidence="4" id="KW-0436">Ligase</keyword>
<keyword evidence="2" id="KW-0596">Phosphopantetheine</keyword>
<dbReference type="FunFam" id="3.30.300.30:FF:000015">
    <property type="entry name" value="Nonribosomal peptide synthase SidD"/>
    <property type="match status" value="2"/>
</dbReference>
<dbReference type="SUPFAM" id="SSF47336">
    <property type="entry name" value="ACP-like"/>
    <property type="match status" value="2"/>
</dbReference>
<gene>
    <name evidence="8" type="ORF">BDV25DRAFT_139713</name>
</gene>
<dbReference type="Pfam" id="PF00550">
    <property type="entry name" value="PP-binding"/>
    <property type="match status" value="2"/>
</dbReference>
<dbReference type="SMART" id="SM00823">
    <property type="entry name" value="PKS_PP"/>
    <property type="match status" value="2"/>
</dbReference>
<evidence type="ECO:0000256" key="2">
    <source>
        <dbReference type="ARBA" id="ARBA00022450"/>
    </source>
</evidence>
<dbReference type="InterPro" id="IPR020806">
    <property type="entry name" value="PKS_PP-bd"/>
</dbReference>
<dbReference type="PROSITE" id="PS00455">
    <property type="entry name" value="AMP_BINDING"/>
    <property type="match status" value="2"/>
</dbReference>
<dbReference type="GO" id="GO:0043041">
    <property type="term" value="P:amino acid activation for nonribosomal peptide biosynthetic process"/>
    <property type="evidence" value="ECO:0007669"/>
    <property type="project" value="TreeGrafter"/>
</dbReference>
<dbReference type="GO" id="GO:0044550">
    <property type="term" value="P:secondary metabolite biosynthetic process"/>
    <property type="evidence" value="ECO:0007669"/>
    <property type="project" value="TreeGrafter"/>
</dbReference>
<comment type="similarity">
    <text evidence="6">Belongs to the NRP synthetase family.</text>
</comment>
<dbReference type="Gene3D" id="3.30.559.10">
    <property type="entry name" value="Chloramphenicol acetyltransferase-like domain"/>
    <property type="match status" value="3"/>
</dbReference>
<feature type="domain" description="Carrier" evidence="7">
    <location>
        <begin position="764"/>
        <end position="837"/>
    </location>
</feature>
<dbReference type="CDD" id="cd19545">
    <property type="entry name" value="FUM14_C_NRPS-like"/>
    <property type="match status" value="1"/>
</dbReference>
<dbReference type="GO" id="GO:0031177">
    <property type="term" value="F:phosphopantetheine binding"/>
    <property type="evidence" value="ECO:0007669"/>
    <property type="project" value="InterPro"/>
</dbReference>
<dbReference type="GO" id="GO:0016874">
    <property type="term" value="F:ligase activity"/>
    <property type="evidence" value="ECO:0007669"/>
    <property type="project" value="UniProtKB-KW"/>
</dbReference>
<evidence type="ECO:0000256" key="4">
    <source>
        <dbReference type="ARBA" id="ARBA00022598"/>
    </source>
</evidence>
<keyword evidence="9" id="KW-1185">Reference proteome</keyword>
<dbReference type="PANTHER" id="PTHR45527:SF1">
    <property type="entry name" value="FATTY ACID SYNTHASE"/>
    <property type="match status" value="1"/>
</dbReference>
<dbReference type="FunFam" id="3.30.559.30:FF:000002">
    <property type="entry name" value="Nonribosomal peptide synthase Pes1"/>
    <property type="match status" value="1"/>
</dbReference>
<protein>
    <recommendedName>
        <fullName evidence="7">Carrier domain-containing protein</fullName>
    </recommendedName>
</protein>
<name>A0A5N6TWD2_ASPAV</name>
<keyword evidence="3" id="KW-0597">Phosphoprotein</keyword>
<keyword evidence="5" id="KW-0677">Repeat</keyword>
<dbReference type="SUPFAM" id="SSF56801">
    <property type="entry name" value="Acetyl-CoA synthetase-like"/>
    <property type="match status" value="2"/>
</dbReference>
<evidence type="ECO:0000256" key="3">
    <source>
        <dbReference type="ARBA" id="ARBA00022553"/>
    </source>
</evidence>
<organism evidence="8 9">
    <name type="scientific">Aspergillus avenaceus</name>
    <dbReference type="NCBI Taxonomy" id="36643"/>
    <lineage>
        <taxon>Eukaryota</taxon>
        <taxon>Fungi</taxon>
        <taxon>Dikarya</taxon>
        <taxon>Ascomycota</taxon>
        <taxon>Pezizomycotina</taxon>
        <taxon>Eurotiomycetes</taxon>
        <taxon>Eurotiomycetidae</taxon>
        <taxon>Eurotiales</taxon>
        <taxon>Aspergillaceae</taxon>
        <taxon>Aspergillus</taxon>
        <taxon>Aspergillus subgen. Circumdati</taxon>
    </lineage>
</organism>
<evidence type="ECO:0000256" key="1">
    <source>
        <dbReference type="ARBA" id="ARBA00005179"/>
    </source>
</evidence>
<dbReference type="InterPro" id="IPR023213">
    <property type="entry name" value="CAT-like_dom_sf"/>
</dbReference>
<proteinExistence type="inferred from homology"/>
<dbReference type="PROSITE" id="PS50075">
    <property type="entry name" value="CARRIER"/>
    <property type="match status" value="2"/>
</dbReference>
<accession>A0A5N6TWD2</accession>
<evidence type="ECO:0000256" key="5">
    <source>
        <dbReference type="ARBA" id="ARBA00022737"/>
    </source>
</evidence>
<dbReference type="EMBL" id="ML742091">
    <property type="protein sequence ID" value="KAE8150554.1"/>
    <property type="molecule type" value="Genomic_DNA"/>
</dbReference>
<feature type="domain" description="Carrier" evidence="7">
    <location>
        <begin position="1846"/>
        <end position="1922"/>
    </location>
</feature>
<dbReference type="Proteomes" id="UP000325780">
    <property type="component" value="Unassembled WGS sequence"/>
</dbReference>
<dbReference type="InterPro" id="IPR020845">
    <property type="entry name" value="AMP-binding_CS"/>
</dbReference>
<dbReference type="FunFam" id="3.30.559.30:FF:000003">
    <property type="entry name" value="Nonribosomal peptide synthase SidD"/>
    <property type="match status" value="1"/>
</dbReference>
<sequence>MDASILDFNCPLKRGKTGNTTPFRDAMHAAWLILASAHTDENTVRIHIQESVQSRLEVVDKAEPGHLSEIQCDIEWSDSLAKLLKSIRRQHLSVSNGTEDNVRYPEVSLESQKFAPFNFVLLQEVENDDVMSRGSGCDYQAVKDDIIPTPESYAMIVSWKKITDGLRVRLDVRDDILHFQGAERLAHQLRDIFQQITQVSLDTKLLDIQTASELDIEKIWSWNADLPEPRNECIHEVFERRVEMWPEAVAICAWDGSLSYKELDLLSTKFALKLLNFGIGRGDAIPLCIEKSYWMPVAMLAVMKTGAACVAVDVDQPRERLRLIVDRVNPPLIIASQQNHKLAASLRDGIVVEIGPVSLEGNMTDGFLPLISPSNPAYITFTSGSTGVPKGAVISHKNVCSGIAIQATRLGFTKASRVFDLAPYCFDLAWSNTLHTLCTGGCLCIPRMQDCQTDMGATIEKFGANMMNITTSALRLIRPGTVGLHTILLCGEPADEDIVSEWAHRVRLFNTYGSAECPSKGTFTEISRNHKGKPSIGKGYATNTWIVNPRNSRYLCGIGMIGELWVEGPIVGQGYWADPIQTSKAFITDPEWALRGSATISGRTSRFYRTGDLVRYNVDGSLSFMGRKDHMVKIRGQRVELGEVEHCIREHIMGDANIGIAEVIAEVLVSSGSMNRPLLVAYLIGSEAPTTVFKSLTESLDATLRKRLPSYMVPSLYMPSRNIPRTATGKIDRRRLREAGSSLTLEQLTKLDCRYASTKEIPKTPIEGHLHRLWSIILKINQSTIGLQDSFFILGGDSIAAIRLVATAREEGLSLTANDVFRYPKLRDLARYGAKVCAEADAEERIGAFSLVQGALHWDRIRAHCASACQVTVEDLADIMPCTPTQEAFMAITSKSAGSSLIPYVFHLPTDTDLVRLCQAWEVVFERTPILRTRIVDIEGYGLLQIIIKERFKMIKTSSLKSLLDSSRKVSQDHDSPLNRFAIVNEGKTKAFVWMVHHAAYDAWSMALILQQAEHAYHGKKIDQLGSMKSLVKHHRSLDSSLCQNFWKSQLSGYQGPELPLSKSIGRPPTTNKSYVHEVDNFSCINEGFTVATMIRTAWAVLLSRYTLTDDVVFAAVVSGRQVPLPGIEAIAGPTVATVPVRVQLERKGAVHALLNLVQQQVAEMAPFELTGLQNIQHMLPEARLSQFIETLLVIQPPETITGDLFGGLEDQAGRKELEIFNTFALMLECQPQRRNSLQMRFRFDGSLLGEKQVRFMASQMEMILREMAQSSPDMIVEDIKSTSKHELDHIWKWNAHVPEANNSVVHHVIEQSIQSLDPNKDAICAWNGSFTYRMLSEYSDSLALALIERGIGPEIPVLLCIEKSKWMPIAMLAAIKAGGVAVALDVTQPVERLRTIASQVRPRVIVTARESETLASQLLEGATVIHVEGTAGLPRISALDRSRFPNVVPSNRLFIVFTSGSTGTPKGVMITHSNFCSAITWHGKVTRLGPRSRVFDFASHAFDGVWVNVLQTLHAGGCICIPSEDERHNDLTGAIQRLEANFTYLPPSLLRHLDPQSVPSLRTVYMVGEKVPEDLYAKWREVCNVGVAYGPAECTVTSTMTDWQHPPIDHQNIGTGVGLKTWVVDSLDQNRLAAIGSVGELWLEGPLVGVGYLGDPKSTSDTFIVDPQWLRKGHGSHHGRHGRLYRTGDMVRYNGDGSLKFVGRRDNQVKLRGQRIELTEVEHHVRENLQTSSGVMDVAADIIVPTDVRSPTLVIFVEVKRQGNGPVHQEMAWILFGDALESMEETLRCNLPQYMVPSSYIPVERLPLTTTGKLNRLKLREMGALLTWKEMREIDPRRFHESRTKAVNSTEDIIQTVWSEVLNIPKQNISFNLSFTRHGGDSITAMQAVSRCRSHSLNLTVSQLLSGRTIEQLAGQLSSRGMKVIESTDSKNNFQSWELSPVQQMYFDLYPNGLNHFNQAFLLRVKVPIGANMLLASLGEIVKRHEMLRARFRNRADGTWEQCVFAYTSGCFHFGSQNLQDLEDVNKFASHRQQVSLDICEGPVFCVDSISVADGTQYLLFTAHHLVVDLFSWRVIWHDLEQLLLHKPLGPPPVTSFREWCHLQRQQTELLQINDTLPFPVSPPLLGYWGIPPEANVEDKFFPETRCIDSHITAMLLQQKGSAMQIEAVDIILAALIHSFKIAFSDRPVPTVFFEGHGREQLGNIEPLTMADVTETVGWFTTVHPLQVSFEPTTPILDIVRRTQLLRRSILGKGQPYFAYRYQAVEGRKTYKSHDAVELLFNYAGAYQQLETQQGLFERTYHHEVQNQISGKARRVGMIETSASIHKGQLILKVERHEKLRSRSEFSKWLDTFVDSLETAVLQLQTANTVLFNLEVPSLSAIHNFCGYHRLSHDDLEAAYPCTAIQQHMLNIQETDSEIYMLRMQLSADFTGNSQSSYENMMKAWDTVVARYQTLRTVFIIESPSNASQLVLKPSAFQRYRNNITAAMPLTLLKTHDINVDISPCHLSVTLELNHALIDRVSMDQVMNDWEAAYYGQVLPPLGGNISSAMPEILRHERDLVPPLFWRSVLQSAHVPFTIPTNQHQPRNGNSTRKAVCTLPLMKAIVAAAQKHEVTSTSLFYAALASTLSSYLKRDDAGFATVSMGRSSLPPTTQNAVGACLTILPCIISGIRSSSPGDLLLRTHQHISQALEYDRVSLNRLEQESGYSPLFNVLVNYRKFSSSDSGNSITTCPSGGRFKLVESRDLWAFDLALGVEEIEEDLEISLQWYEGRTSAEEAGRFLIDLTEKLTSLLGGLGPGIDDSTN</sequence>
<dbReference type="NCBIfam" id="TIGR01733">
    <property type="entry name" value="AA-adenyl-dom"/>
    <property type="match status" value="2"/>
</dbReference>
<reference evidence="8 9" key="1">
    <citation type="submission" date="2019-04" db="EMBL/GenBank/DDBJ databases">
        <title>Friends and foes A comparative genomics study of 23 Aspergillus species from section Flavi.</title>
        <authorList>
            <consortium name="DOE Joint Genome Institute"/>
            <person name="Kjaerbolling I."/>
            <person name="Vesth T."/>
            <person name="Frisvad J.C."/>
            <person name="Nybo J.L."/>
            <person name="Theobald S."/>
            <person name="Kildgaard S."/>
            <person name="Isbrandt T."/>
            <person name="Kuo A."/>
            <person name="Sato A."/>
            <person name="Lyhne E.K."/>
            <person name="Kogle M.E."/>
            <person name="Wiebenga A."/>
            <person name="Kun R.S."/>
            <person name="Lubbers R.J."/>
            <person name="Makela M.R."/>
            <person name="Barry K."/>
            <person name="Chovatia M."/>
            <person name="Clum A."/>
            <person name="Daum C."/>
            <person name="Haridas S."/>
            <person name="He G."/>
            <person name="LaButti K."/>
            <person name="Lipzen A."/>
            <person name="Mondo S."/>
            <person name="Riley R."/>
            <person name="Salamov A."/>
            <person name="Simmons B.A."/>
            <person name="Magnuson J.K."/>
            <person name="Henrissat B."/>
            <person name="Mortensen U.H."/>
            <person name="Larsen T.O."/>
            <person name="Devries R.P."/>
            <person name="Grigoriev I.V."/>
            <person name="Machida M."/>
            <person name="Baker S.E."/>
            <person name="Andersen M.R."/>
        </authorList>
    </citation>
    <scope>NUCLEOTIDE SEQUENCE [LARGE SCALE GENOMIC DNA]</scope>
    <source>
        <strain evidence="8 9">IBT 18842</strain>
    </source>
</reference>
<evidence type="ECO:0000313" key="9">
    <source>
        <dbReference type="Proteomes" id="UP000325780"/>
    </source>
</evidence>
<dbReference type="SUPFAM" id="SSF52777">
    <property type="entry name" value="CoA-dependent acyltransferases"/>
    <property type="match status" value="7"/>
</dbReference>
<dbReference type="Gene3D" id="3.40.50.12780">
    <property type="entry name" value="N-terminal domain of ligase-like"/>
    <property type="match status" value="2"/>
</dbReference>
<dbReference type="InterPro" id="IPR036736">
    <property type="entry name" value="ACP-like_sf"/>
</dbReference>
<dbReference type="InterPro" id="IPR000873">
    <property type="entry name" value="AMP-dep_synth/lig_dom"/>
</dbReference>
<dbReference type="OrthoDB" id="416786at2759"/>
<evidence type="ECO:0000256" key="6">
    <source>
        <dbReference type="ARBA" id="ARBA00029454"/>
    </source>
</evidence>
<dbReference type="PANTHER" id="PTHR45527">
    <property type="entry name" value="NONRIBOSOMAL PEPTIDE SYNTHETASE"/>
    <property type="match status" value="1"/>
</dbReference>
<dbReference type="Gene3D" id="1.10.1200.10">
    <property type="entry name" value="ACP-like"/>
    <property type="match status" value="2"/>
</dbReference>
<dbReference type="Pfam" id="PF00668">
    <property type="entry name" value="Condensation"/>
    <property type="match status" value="3"/>
</dbReference>